<comment type="caution">
    <text evidence="2">The sequence shown here is derived from an EMBL/GenBank/DDBJ whole genome shotgun (WGS) entry which is preliminary data.</text>
</comment>
<keyword evidence="1" id="KW-0812">Transmembrane</keyword>
<dbReference type="OrthoDB" id="5325135at2"/>
<keyword evidence="3" id="KW-1185">Reference proteome</keyword>
<name>A0A429YXJ5_9HYPH</name>
<dbReference type="AlphaFoldDB" id="A0A429YXJ5"/>
<keyword evidence="1" id="KW-1133">Transmembrane helix</keyword>
<evidence type="ECO:0000313" key="3">
    <source>
        <dbReference type="Proteomes" id="UP000278398"/>
    </source>
</evidence>
<proteinExistence type="predicted"/>
<accession>A0A429YXJ5</accession>
<reference evidence="2 3" key="1">
    <citation type="submission" date="2018-12" db="EMBL/GenBank/DDBJ databases">
        <title>Mesorhizobium carbonis sp. nov., isolated from coal mine water.</title>
        <authorList>
            <person name="Xin W."/>
            <person name="Xu Z."/>
            <person name="Xiang F."/>
            <person name="Zhang J."/>
            <person name="Xi L."/>
            <person name="Liu J."/>
        </authorList>
    </citation>
    <scope>NUCLEOTIDE SEQUENCE [LARGE SCALE GENOMIC DNA]</scope>
    <source>
        <strain evidence="2 3">B2.3</strain>
    </source>
</reference>
<dbReference type="EMBL" id="RWKW01000041">
    <property type="protein sequence ID" value="RST86188.1"/>
    <property type="molecule type" value="Genomic_DNA"/>
</dbReference>
<keyword evidence="1" id="KW-0472">Membrane</keyword>
<evidence type="ECO:0000313" key="2">
    <source>
        <dbReference type="EMBL" id="RST86188.1"/>
    </source>
</evidence>
<feature type="transmembrane region" description="Helical" evidence="1">
    <location>
        <begin position="12"/>
        <end position="36"/>
    </location>
</feature>
<dbReference type="Proteomes" id="UP000278398">
    <property type="component" value="Unassembled WGS sequence"/>
</dbReference>
<protein>
    <submittedName>
        <fullName evidence="2">Flp family type IVb pilin</fullName>
    </submittedName>
</protein>
<evidence type="ECO:0000256" key="1">
    <source>
        <dbReference type="SAM" id="Phobius"/>
    </source>
</evidence>
<dbReference type="InterPro" id="IPR007047">
    <property type="entry name" value="Flp_Fap"/>
</dbReference>
<organism evidence="2 3">
    <name type="scientific">Aquibium carbonis</name>
    <dbReference type="NCBI Taxonomy" id="2495581"/>
    <lineage>
        <taxon>Bacteria</taxon>
        <taxon>Pseudomonadati</taxon>
        <taxon>Pseudomonadota</taxon>
        <taxon>Alphaproteobacteria</taxon>
        <taxon>Hyphomicrobiales</taxon>
        <taxon>Phyllobacteriaceae</taxon>
        <taxon>Aquibium</taxon>
    </lineage>
</organism>
<dbReference type="Pfam" id="PF04964">
    <property type="entry name" value="Flp_Fap"/>
    <property type="match status" value="1"/>
</dbReference>
<gene>
    <name evidence="2" type="ORF">EJC49_11915</name>
</gene>
<sequence>MLIKFWINESGATAIEYGLIAAVLSLAIIGGIGNVYDAIEYLFGEPTSALSTTLN</sequence>